<dbReference type="InterPro" id="IPR021913">
    <property type="entry name" value="DUF3526"/>
</dbReference>
<feature type="transmembrane region" description="Helical" evidence="1">
    <location>
        <begin position="179"/>
        <end position="201"/>
    </location>
</feature>
<evidence type="ECO:0000313" key="4">
    <source>
        <dbReference type="Proteomes" id="UP000078486"/>
    </source>
</evidence>
<gene>
    <name evidence="2" type="ORF">AW736_08280</name>
    <name evidence="3" type="ORF">AW736_26625</name>
</gene>
<dbReference type="PANTHER" id="PTHR43471">
    <property type="entry name" value="ABC TRANSPORTER PERMEASE"/>
    <property type="match status" value="1"/>
</dbReference>
<name>A0A178IMF5_9BACT</name>
<evidence type="ECO:0000256" key="1">
    <source>
        <dbReference type="SAM" id="Phobius"/>
    </source>
</evidence>
<dbReference type="EMBL" id="LRRQ01000059">
    <property type="protein sequence ID" value="OAM90379.1"/>
    <property type="molecule type" value="Genomic_DNA"/>
</dbReference>
<dbReference type="EMBL" id="LRRQ01000007">
    <property type="protein sequence ID" value="OAM91837.1"/>
    <property type="molecule type" value="Genomic_DNA"/>
</dbReference>
<dbReference type="OrthoDB" id="184009at2"/>
<keyword evidence="1" id="KW-1133">Transmembrane helix</keyword>
<dbReference type="Proteomes" id="UP000078486">
    <property type="component" value="Unassembled WGS sequence"/>
</dbReference>
<dbReference type="PANTHER" id="PTHR43471:SF1">
    <property type="entry name" value="ABC TRANSPORTER PERMEASE PROTEIN NOSY-RELATED"/>
    <property type="match status" value="1"/>
</dbReference>
<keyword evidence="4" id="KW-1185">Reference proteome</keyword>
<reference evidence="2 4" key="1">
    <citation type="submission" date="2016-01" db="EMBL/GenBank/DDBJ databases">
        <title>High potential of lignocellulose degradation of a new Verrucomicrobia species.</title>
        <authorList>
            <person name="Wang Y."/>
            <person name="Shi Y."/>
            <person name="Qiu Z."/>
            <person name="Liu S."/>
            <person name="Yang H."/>
        </authorList>
    </citation>
    <scope>NUCLEOTIDE SEQUENCE [LARGE SCALE GENOMIC DNA]</scope>
    <source>
        <strain evidence="2 4">TSB47</strain>
    </source>
</reference>
<proteinExistence type="predicted"/>
<sequence length="469" mass="51194">MITVIARHEFTATLRDGRFRLCAALVGLLLAAALLAGWSFQRDLAARRAAAVRHEHAHWIGQPDKNPHSAAHYGLHVFKPRLSPALLDPGIEPYVGSVVWLEAHNQNDFTGKPAEDATAAQRFGELTAVLVLQLLLPLLIIVNCFGTVAGERERGTLRQVFALGVSPARWLLGKMFGQAAALTLAVVPAVVVGSLAVWLAREGTLTSGTWLRLVLFAAVHLVYLAVFLAGSLAVSALARTSRASLVILLGLWTLNGLLLPRAAIELAARLHPLTSPVAVREELRMRFGAPDFHLAEQRRLEAELMGRFGVSRPEDLPVNSRGLFLQAGEEAGNRVFDDVFGRLFDRIEAQNDLVRSLAWIAPFQAVRQVSQSLAGTDFAHHRDFIGAAEQHRRLLQRELNGDLIFNGPRDGSTYLADAGLWAKMPPFVYHPPSPSAALRAQSVSLLALALWLMLAPLLLVRAARTLNPL</sequence>
<feature type="transmembrane region" description="Helical" evidence="1">
    <location>
        <begin position="21"/>
        <end position="40"/>
    </location>
</feature>
<evidence type="ECO:0000313" key="3">
    <source>
        <dbReference type="EMBL" id="OAM91837.1"/>
    </source>
</evidence>
<dbReference type="AlphaFoldDB" id="A0A178IMF5"/>
<keyword evidence="1" id="KW-0472">Membrane</keyword>
<dbReference type="RefSeq" id="WP_068769691.1">
    <property type="nucleotide sequence ID" value="NZ_CP109796.1"/>
</dbReference>
<organism evidence="2 4">
    <name type="scientific">Termitidicoccus mucosus</name>
    <dbReference type="NCBI Taxonomy" id="1184151"/>
    <lineage>
        <taxon>Bacteria</taxon>
        <taxon>Pseudomonadati</taxon>
        <taxon>Verrucomicrobiota</taxon>
        <taxon>Opitutia</taxon>
        <taxon>Opitutales</taxon>
        <taxon>Opitutaceae</taxon>
        <taxon>Termitidicoccus</taxon>
    </lineage>
</organism>
<feature type="transmembrane region" description="Helical" evidence="1">
    <location>
        <begin position="245"/>
        <end position="264"/>
    </location>
</feature>
<evidence type="ECO:0008006" key="5">
    <source>
        <dbReference type="Google" id="ProtNLM"/>
    </source>
</evidence>
<keyword evidence="1" id="KW-0812">Transmembrane</keyword>
<feature type="transmembrane region" description="Helical" evidence="1">
    <location>
        <begin position="126"/>
        <end position="149"/>
    </location>
</feature>
<feature type="transmembrane region" description="Helical" evidence="1">
    <location>
        <begin position="213"/>
        <end position="238"/>
    </location>
</feature>
<dbReference type="STRING" id="1184151.AW736_08280"/>
<comment type="caution">
    <text evidence="2">The sequence shown here is derived from an EMBL/GenBank/DDBJ whole genome shotgun (WGS) entry which is preliminary data.</text>
</comment>
<accession>A0A178IMF5</accession>
<dbReference type="Pfam" id="PF12040">
    <property type="entry name" value="DUF3526"/>
    <property type="match status" value="1"/>
</dbReference>
<evidence type="ECO:0000313" key="2">
    <source>
        <dbReference type="EMBL" id="OAM90379.1"/>
    </source>
</evidence>
<protein>
    <recommendedName>
        <fullName evidence="5">ABC transporter permease</fullName>
    </recommendedName>
</protein>